<keyword evidence="1" id="KW-0560">Oxidoreductase</keyword>
<dbReference type="RefSeq" id="WP_121201169.1">
    <property type="nucleotide sequence ID" value="NZ_RBKU01000001.1"/>
</dbReference>
<reference evidence="1 2" key="1">
    <citation type="submission" date="2018-10" db="EMBL/GenBank/DDBJ databases">
        <title>Genomic Encyclopedia of Archaeal and Bacterial Type Strains, Phase II (KMG-II): from individual species to whole genera.</title>
        <authorList>
            <person name="Goeker M."/>
        </authorList>
    </citation>
    <scope>NUCLEOTIDE SEQUENCE [LARGE SCALE GENOMIC DNA]</scope>
    <source>
        <strain evidence="1 2">DSM 18602</strain>
    </source>
</reference>
<evidence type="ECO:0000313" key="2">
    <source>
        <dbReference type="Proteomes" id="UP000268007"/>
    </source>
</evidence>
<accession>A0A495J9D3</accession>
<evidence type="ECO:0000313" key="1">
    <source>
        <dbReference type="EMBL" id="RKR85088.1"/>
    </source>
</evidence>
<dbReference type="Gene3D" id="3.30.70.100">
    <property type="match status" value="1"/>
</dbReference>
<dbReference type="GO" id="GO:0004497">
    <property type="term" value="F:monooxygenase activity"/>
    <property type="evidence" value="ECO:0007669"/>
    <property type="project" value="UniProtKB-KW"/>
</dbReference>
<proteinExistence type="predicted"/>
<comment type="caution">
    <text evidence="1">The sequence shown here is derived from an EMBL/GenBank/DDBJ whole genome shotgun (WGS) entry which is preliminary data.</text>
</comment>
<dbReference type="Proteomes" id="UP000268007">
    <property type="component" value="Unassembled WGS sequence"/>
</dbReference>
<sequence length="97" mass="10742">MIKLGLLITLEAKPDKEAALEFFLKSALPLAQNEPDTVTWYAFKINSNTFGIFDTFNSEQGRQAHLSGPVAQALIARANELLTKPPLIQNIDIPAYK</sequence>
<dbReference type="OrthoDB" id="9804891at2"/>
<dbReference type="EMBL" id="RBKU01000001">
    <property type="protein sequence ID" value="RKR85088.1"/>
    <property type="molecule type" value="Genomic_DNA"/>
</dbReference>
<organism evidence="1 2">
    <name type="scientific">Mucilaginibacter gracilis</name>
    <dbReference type="NCBI Taxonomy" id="423350"/>
    <lineage>
        <taxon>Bacteria</taxon>
        <taxon>Pseudomonadati</taxon>
        <taxon>Bacteroidota</taxon>
        <taxon>Sphingobacteriia</taxon>
        <taxon>Sphingobacteriales</taxon>
        <taxon>Sphingobacteriaceae</taxon>
        <taxon>Mucilaginibacter</taxon>
    </lineage>
</organism>
<dbReference type="AlphaFoldDB" id="A0A495J9D3"/>
<dbReference type="InterPro" id="IPR011008">
    <property type="entry name" value="Dimeric_a/b-barrel"/>
</dbReference>
<keyword evidence="1" id="KW-0503">Monooxygenase</keyword>
<name>A0A495J9D3_9SPHI</name>
<gene>
    <name evidence="1" type="ORF">BDD43_5344</name>
</gene>
<protein>
    <submittedName>
        <fullName evidence="1">Quinol monooxygenase YgiN</fullName>
    </submittedName>
</protein>
<dbReference type="SUPFAM" id="SSF54909">
    <property type="entry name" value="Dimeric alpha+beta barrel"/>
    <property type="match status" value="1"/>
</dbReference>
<keyword evidence="2" id="KW-1185">Reference proteome</keyword>